<sequence>MRKRMVRCYVLSILMYASETWTLSRDAENKIDAFEMWLYRQMLKVSYKDRMSNEEVLNRVKAKKMLLSELKNRKLQYLGYILRSSGLQKQLLEGKMGSRRLRGRPRNTWWADIQKWTGKSLCNLARMAEDRTKWRTMASKASKGQGSIKV</sequence>
<dbReference type="PANTHER" id="PTHR47027:SF25">
    <property type="entry name" value="REVERSE TRANSCRIPTASE DOMAIN-CONTAINING PROTEIN"/>
    <property type="match status" value="1"/>
</dbReference>
<proteinExistence type="predicted"/>
<dbReference type="EMBL" id="JAIZAY010000009">
    <property type="protein sequence ID" value="KAJ8035647.1"/>
    <property type="molecule type" value="Genomic_DNA"/>
</dbReference>
<accession>A0A9Q1BZL5</accession>
<dbReference type="PANTHER" id="PTHR47027">
    <property type="entry name" value="REVERSE TRANSCRIPTASE DOMAIN-CONTAINING PROTEIN"/>
    <property type="match status" value="1"/>
</dbReference>
<keyword evidence="3" id="KW-1185">Reference proteome</keyword>
<reference evidence="2" key="1">
    <citation type="submission" date="2021-10" db="EMBL/GenBank/DDBJ databases">
        <title>Tropical sea cucumber genome reveals ecological adaptation and Cuvierian tubules defense mechanism.</title>
        <authorList>
            <person name="Chen T."/>
        </authorList>
    </citation>
    <scope>NUCLEOTIDE SEQUENCE</scope>
    <source>
        <strain evidence="2">Nanhai2018</strain>
        <tissue evidence="2">Muscle</tissue>
    </source>
</reference>
<name>A0A9Q1BZL5_HOLLE</name>
<keyword evidence="1" id="KW-0732">Signal</keyword>
<protein>
    <submittedName>
        <fullName evidence="2">Uncharacterized protein</fullName>
    </submittedName>
</protein>
<dbReference type="Proteomes" id="UP001152320">
    <property type="component" value="Chromosome 9"/>
</dbReference>
<feature type="signal peptide" evidence="1">
    <location>
        <begin position="1"/>
        <end position="22"/>
    </location>
</feature>
<evidence type="ECO:0000313" key="3">
    <source>
        <dbReference type="Proteomes" id="UP001152320"/>
    </source>
</evidence>
<evidence type="ECO:0000256" key="1">
    <source>
        <dbReference type="SAM" id="SignalP"/>
    </source>
</evidence>
<evidence type="ECO:0000313" key="2">
    <source>
        <dbReference type="EMBL" id="KAJ8035647.1"/>
    </source>
</evidence>
<dbReference type="AlphaFoldDB" id="A0A9Q1BZL5"/>
<comment type="caution">
    <text evidence="2">The sequence shown here is derived from an EMBL/GenBank/DDBJ whole genome shotgun (WGS) entry which is preliminary data.</text>
</comment>
<gene>
    <name evidence="2" type="ORF">HOLleu_19388</name>
</gene>
<dbReference type="OrthoDB" id="6783874at2759"/>
<organism evidence="2 3">
    <name type="scientific">Holothuria leucospilota</name>
    <name type="common">Black long sea cucumber</name>
    <name type="synonym">Mertensiothuria leucospilota</name>
    <dbReference type="NCBI Taxonomy" id="206669"/>
    <lineage>
        <taxon>Eukaryota</taxon>
        <taxon>Metazoa</taxon>
        <taxon>Echinodermata</taxon>
        <taxon>Eleutherozoa</taxon>
        <taxon>Echinozoa</taxon>
        <taxon>Holothuroidea</taxon>
        <taxon>Aspidochirotacea</taxon>
        <taxon>Aspidochirotida</taxon>
        <taxon>Holothuriidae</taxon>
        <taxon>Holothuria</taxon>
    </lineage>
</organism>
<feature type="chain" id="PRO_5040475965" evidence="1">
    <location>
        <begin position="23"/>
        <end position="150"/>
    </location>
</feature>